<gene>
    <name evidence="1" type="ORF">CHC_T00001687001</name>
</gene>
<evidence type="ECO:0000313" key="2">
    <source>
        <dbReference type="Proteomes" id="UP000012073"/>
    </source>
</evidence>
<proteinExistence type="predicted"/>
<name>R7Q5X3_CHOCR</name>
<accession>R7Q5X3</accession>
<reference evidence="2" key="1">
    <citation type="journal article" date="2013" name="Proc. Natl. Acad. Sci. U.S.A.">
        <title>Genome structure and metabolic features in the red seaweed Chondrus crispus shed light on evolution of the Archaeplastida.</title>
        <authorList>
            <person name="Collen J."/>
            <person name="Porcel B."/>
            <person name="Carre W."/>
            <person name="Ball S.G."/>
            <person name="Chaparro C."/>
            <person name="Tonon T."/>
            <person name="Barbeyron T."/>
            <person name="Michel G."/>
            <person name="Noel B."/>
            <person name="Valentin K."/>
            <person name="Elias M."/>
            <person name="Artiguenave F."/>
            <person name="Arun A."/>
            <person name="Aury J.M."/>
            <person name="Barbosa-Neto J.F."/>
            <person name="Bothwell J.H."/>
            <person name="Bouget F.Y."/>
            <person name="Brillet L."/>
            <person name="Cabello-Hurtado F."/>
            <person name="Capella-Gutierrez S."/>
            <person name="Charrier B."/>
            <person name="Cladiere L."/>
            <person name="Cock J.M."/>
            <person name="Coelho S.M."/>
            <person name="Colleoni C."/>
            <person name="Czjzek M."/>
            <person name="Da Silva C."/>
            <person name="Delage L."/>
            <person name="Denoeud F."/>
            <person name="Deschamps P."/>
            <person name="Dittami S.M."/>
            <person name="Gabaldon T."/>
            <person name="Gachon C.M."/>
            <person name="Groisillier A."/>
            <person name="Herve C."/>
            <person name="Jabbari K."/>
            <person name="Katinka M."/>
            <person name="Kloareg B."/>
            <person name="Kowalczyk N."/>
            <person name="Labadie K."/>
            <person name="Leblanc C."/>
            <person name="Lopez P.J."/>
            <person name="McLachlan D.H."/>
            <person name="Meslet-Cladiere L."/>
            <person name="Moustafa A."/>
            <person name="Nehr Z."/>
            <person name="Nyvall Collen P."/>
            <person name="Panaud O."/>
            <person name="Partensky F."/>
            <person name="Poulain J."/>
            <person name="Rensing S.A."/>
            <person name="Rousvoal S."/>
            <person name="Samson G."/>
            <person name="Symeonidi A."/>
            <person name="Weissenbach J."/>
            <person name="Zambounis A."/>
            <person name="Wincker P."/>
            <person name="Boyen C."/>
        </authorList>
    </citation>
    <scope>NUCLEOTIDE SEQUENCE [LARGE SCALE GENOMIC DNA]</scope>
    <source>
        <strain evidence="2">cv. Stackhouse</strain>
    </source>
</reference>
<keyword evidence="2" id="KW-1185">Reference proteome</keyword>
<organism evidence="1 2">
    <name type="scientific">Chondrus crispus</name>
    <name type="common">Carrageen Irish moss</name>
    <name type="synonym">Polymorpha crispa</name>
    <dbReference type="NCBI Taxonomy" id="2769"/>
    <lineage>
        <taxon>Eukaryota</taxon>
        <taxon>Rhodophyta</taxon>
        <taxon>Florideophyceae</taxon>
        <taxon>Rhodymeniophycidae</taxon>
        <taxon>Gigartinales</taxon>
        <taxon>Gigartinaceae</taxon>
        <taxon>Chondrus</taxon>
    </lineage>
</organism>
<dbReference type="GeneID" id="17320304"/>
<dbReference type="EMBL" id="HG001587">
    <property type="protein sequence ID" value="CDF32786.1"/>
    <property type="molecule type" value="Genomic_DNA"/>
</dbReference>
<dbReference type="Gramene" id="CDF32786">
    <property type="protein sequence ID" value="CDF32786"/>
    <property type="gene ID" value="CHC_T00001687001"/>
</dbReference>
<evidence type="ECO:0000313" key="1">
    <source>
        <dbReference type="EMBL" id="CDF32786.1"/>
    </source>
</evidence>
<sequence length="188" mass="20253">MSGILIIAGAFTVGVILVLLSYPSAEHAGSGIRKLTIDGTRRVLAMSLLTKYNCGLQPRVAPCTVLIQTGECTGHLETSYLEDLEPVPLAALGGESKLVVLGGAPNRPKTSMCGNSNDTAGPRYVNLRTYNWRTRMSTRTPVVEVLGSQGDISSGKKVRTALNMESRERHMKTLGNGQTLTNRKRGRL</sequence>
<dbReference type="PhylomeDB" id="R7Q5X3"/>
<dbReference type="AlphaFoldDB" id="R7Q5X3"/>
<dbReference type="KEGG" id="ccp:CHC_T00001687001"/>
<dbReference type="RefSeq" id="XP_005712587.1">
    <property type="nucleotide sequence ID" value="XM_005712530.1"/>
</dbReference>
<protein>
    <submittedName>
        <fullName evidence="1">Uncharacterized protein</fullName>
    </submittedName>
</protein>
<dbReference type="Proteomes" id="UP000012073">
    <property type="component" value="Unassembled WGS sequence"/>
</dbReference>